<keyword evidence="4" id="KW-1185">Reference proteome</keyword>
<keyword evidence="1" id="KW-0472">Membrane</keyword>
<evidence type="ECO:0000313" key="3">
    <source>
        <dbReference type="EMBL" id="NER17798.1"/>
    </source>
</evidence>
<feature type="transmembrane region" description="Helical" evidence="1">
    <location>
        <begin position="9"/>
        <end position="27"/>
    </location>
</feature>
<dbReference type="Pfam" id="PF04397">
    <property type="entry name" value="LytTR"/>
    <property type="match status" value="1"/>
</dbReference>
<dbReference type="InterPro" id="IPR046947">
    <property type="entry name" value="LytR-like"/>
</dbReference>
<comment type="caution">
    <text evidence="3">The sequence shown here is derived from an EMBL/GenBank/DDBJ whole genome shotgun (WGS) entry which is preliminary data.</text>
</comment>
<dbReference type="SMART" id="SM00850">
    <property type="entry name" value="LytTR"/>
    <property type="match status" value="1"/>
</dbReference>
<keyword evidence="1" id="KW-0812">Transmembrane</keyword>
<dbReference type="Gene3D" id="2.40.50.1020">
    <property type="entry name" value="LytTr DNA-binding domain"/>
    <property type="match status" value="1"/>
</dbReference>
<evidence type="ECO:0000259" key="2">
    <source>
        <dbReference type="PROSITE" id="PS50930"/>
    </source>
</evidence>
<dbReference type="EMBL" id="JAABOQ010000004">
    <property type="protein sequence ID" value="NER17798.1"/>
    <property type="molecule type" value="Genomic_DNA"/>
</dbReference>
<dbReference type="RefSeq" id="WP_164032470.1">
    <property type="nucleotide sequence ID" value="NZ_JAABOQ010000004.1"/>
</dbReference>
<evidence type="ECO:0000313" key="4">
    <source>
        <dbReference type="Proteomes" id="UP000474296"/>
    </source>
</evidence>
<dbReference type="GO" id="GO:0003677">
    <property type="term" value="F:DNA binding"/>
    <property type="evidence" value="ECO:0007669"/>
    <property type="project" value="InterPro"/>
</dbReference>
<feature type="transmembrane region" description="Helical" evidence="1">
    <location>
        <begin position="111"/>
        <end position="131"/>
    </location>
</feature>
<dbReference type="AlphaFoldDB" id="A0A6M0CIL2"/>
<gene>
    <name evidence="3" type="ORF">GWK10_11290</name>
</gene>
<sequence length="261" mass="30196">MSKLSEKKYAITFWIALWLAQSFLMAGGNELEFYLIKNIAIVGLQFLVVQVNFKVLFPFFFLKKTYLLYIMLSILLVYIVFSSSFIFIDLIFEFYYPRFDGGAQIGLISDFWAILSGSSFYSLALVCSLVYKLLKTNQDKEATNQELQKRLENDEHNNPITIKEGHKTHQLLAKDIHFIKGLKEYVVWHTKNGNIVALQTLNTIEAEYKEMGFLRVHKSYIVNMNHVSSFKSNNLNVQGELIPIGRVFKKNVIEFLSDSKS</sequence>
<feature type="transmembrane region" description="Helical" evidence="1">
    <location>
        <begin position="39"/>
        <end position="61"/>
    </location>
</feature>
<accession>A0A6M0CIL2</accession>
<keyword evidence="1" id="KW-1133">Transmembrane helix</keyword>
<feature type="transmembrane region" description="Helical" evidence="1">
    <location>
        <begin position="68"/>
        <end position="91"/>
    </location>
</feature>
<dbReference type="PANTHER" id="PTHR37299">
    <property type="entry name" value="TRANSCRIPTIONAL REGULATOR-RELATED"/>
    <property type="match status" value="1"/>
</dbReference>
<dbReference type="InterPro" id="IPR007492">
    <property type="entry name" value="LytTR_DNA-bd_dom"/>
</dbReference>
<dbReference type="GO" id="GO:0000156">
    <property type="term" value="F:phosphorelay response regulator activity"/>
    <property type="evidence" value="ECO:0007669"/>
    <property type="project" value="InterPro"/>
</dbReference>
<dbReference type="PANTHER" id="PTHR37299:SF1">
    <property type="entry name" value="STAGE 0 SPORULATION PROTEIN A HOMOLOG"/>
    <property type="match status" value="1"/>
</dbReference>
<reference evidence="3 4" key="1">
    <citation type="submission" date="2020-01" db="EMBL/GenBank/DDBJ databases">
        <title>Spongiivirga citrea KCTC 32990T.</title>
        <authorList>
            <person name="Wang G."/>
        </authorList>
    </citation>
    <scope>NUCLEOTIDE SEQUENCE [LARGE SCALE GENOMIC DNA]</scope>
    <source>
        <strain evidence="3 4">KCTC 32990</strain>
    </source>
</reference>
<evidence type="ECO:0000256" key="1">
    <source>
        <dbReference type="SAM" id="Phobius"/>
    </source>
</evidence>
<protein>
    <recommendedName>
        <fullName evidence="2">HTH LytTR-type domain-containing protein</fullName>
    </recommendedName>
</protein>
<dbReference type="PROSITE" id="PS50930">
    <property type="entry name" value="HTH_LYTTR"/>
    <property type="match status" value="1"/>
</dbReference>
<name>A0A6M0CIL2_9FLAO</name>
<dbReference type="Proteomes" id="UP000474296">
    <property type="component" value="Unassembled WGS sequence"/>
</dbReference>
<organism evidence="3 4">
    <name type="scientific">Spongiivirga citrea</name>
    <dbReference type="NCBI Taxonomy" id="1481457"/>
    <lineage>
        <taxon>Bacteria</taxon>
        <taxon>Pseudomonadati</taxon>
        <taxon>Bacteroidota</taxon>
        <taxon>Flavobacteriia</taxon>
        <taxon>Flavobacteriales</taxon>
        <taxon>Flavobacteriaceae</taxon>
        <taxon>Spongiivirga</taxon>
    </lineage>
</organism>
<feature type="domain" description="HTH LytTR-type" evidence="2">
    <location>
        <begin position="160"/>
        <end position="231"/>
    </location>
</feature>
<proteinExistence type="predicted"/>